<comment type="caution">
    <text evidence="6">The sequence shown here is derived from an EMBL/GenBank/DDBJ whole genome shotgun (WGS) entry which is preliminary data.</text>
</comment>
<protein>
    <submittedName>
        <fullName evidence="6">TetR family transcriptional regulator</fullName>
    </submittedName>
</protein>
<dbReference type="EMBL" id="RFFH01000011">
    <property type="protein sequence ID" value="RMI30090.1"/>
    <property type="molecule type" value="Genomic_DNA"/>
</dbReference>
<dbReference type="InterPro" id="IPR050109">
    <property type="entry name" value="HTH-type_TetR-like_transc_reg"/>
</dbReference>
<dbReference type="PANTHER" id="PTHR30055">
    <property type="entry name" value="HTH-TYPE TRANSCRIPTIONAL REGULATOR RUTR"/>
    <property type="match status" value="1"/>
</dbReference>
<dbReference type="SUPFAM" id="SSF48498">
    <property type="entry name" value="Tetracyclin repressor-like, C-terminal domain"/>
    <property type="match status" value="1"/>
</dbReference>
<dbReference type="Pfam" id="PF00440">
    <property type="entry name" value="TetR_N"/>
    <property type="match status" value="1"/>
</dbReference>
<dbReference type="Gene3D" id="1.10.10.60">
    <property type="entry name" value="Homeodomain-like"/>
    <property type="match status" value="1"/>
</dbReference>
<evidence type="ECO:0000256" key="2">
    <source>
        <dbReference type="ARBA" id="ARBA00023125"/>
    </source>
</evidence>
<evidence type="ECO:0000256" key="4">
    <source>
        <dbReference type="PROSITE-ProRule" id="PRU00335"/>
    </source>
</evidence>
<feature type="DNA-binding region" description="H-T-H motif" evidence="4">
    <location>
        <begin position="58"/>
        <end position="77"/>
    </location>
</feature>
<reference evidence="6 7" key="1">
    <citation type="submission" date="2018-10" db="EMBL/GenBank/DDBJ databases">
        <title>Isolation from cow dung.</title>
        <authorList>
            <person name="Ling L."/>
        </authorList>
    </citation>
    <scope>NUCLEOTIDE SEQUENCE [LARGE SCALE GENOMIC DNA]</scope>
    <source>
        <strain evidence="6 7">NEAU-LL90</strain>
    </source>
</reference>
<dbReference type="Pfam" id="PF02909">
    <property type="entry name" value="TetR_C_1"/>
    <property type="match status" value="1"/>
</dbReference>
<keyword evidence="1" id="KW-0805">Transcription regulation</keyword>
<evidence type="ECO:0000313" key="6">
    <source>
        <dbReference type="EMBL" id="RMI30090.1"/>
    </source>
</evidence>
<organism evidence="6 7">
    <name type="scientific">Nocardia stercoris</name>
    <dbReference type="NCBI Taxonomy" id="2483361"/>
    <lineage>
        <taxon>Bacteria</taxon>
        <taxon>Bacillati</taxon>
        <taxon>Actinomycetota</taxon>
        <taxon>Actinomycetes</taxon>
        <taxon>Mycobacteriales</taxon>
        <taxon>Nocardiaceae</taxon>
        <taxon>Nocardia</taxon>
    </lineage>
</organism>
<evidence type="ECO:0000256" key="1">
    <source>
        <dbReference type="ARBA" id="ARBA00023015"/>
    </source>
</evidence>
<dbReference type="GO" id="GO:0000976">
    <property type="term" value="F:transcription cis-regulatory region binding"/>
    <property type="evidence" value="ECO:0007669"/>
    <property type="project" value="TreeGrafter"/>
</dbReference>
<dbReference type="InterPro" id="IPR009057">
    <property type="entry name" value="Homeodomain-like_sf"/>
</dbReference>
<dbReference type="InterPro" id="IPR001647">
    <property type="entry name" value="HTH_TetR"/>
</dbReference>
<dbReference type="AlphaFoldDB" id="A0A3M2L062"/>
<evidence type="ECO:0000313" key="7">
    <source>
        <dbReference type="Proteomes" id="UP000279275"/>
    </source>
</evidence>
<accession>A0A3M2L062</accession>
<dbReference type="SUPFAM" id="SSF46689">
    <property type="entry name" value="Homeodomain-like"/>
    <property type="match status" value="1"/>
</dbReference>
<feature type="domain" description="HTH tetR-type" evidence="5">
    <location>
        <begin position="35"/>
        <end position="95"/>
    </location>
</feature>
<gene>
    <name evidence="6" type="ORF">EBN03_22945</name>
</gene>
<dbReference type="InterPro" id="IPR036271">
    <property type="entry name" value="Tet_transcr_reg_TetR-rel_C_sf"/>
</dbReference>
<evidence type="ECO:0000256" key="3">
    <source>
        <dbReference type="ARBA" id="ARBA00023163"/>
    </source>
</evidence>
<keyword evidence="2 4" id="KW-0238">DNA-binding</keyword>
<dbReference type="InterPro" id="IPR004111">
    <property type="entry name" value="Repressor_TetR_C"/>
</dbReference>
<keyword evidence="3" id="KW-0804">Transcription</keyword>
<evidence type="ECO:0000259" key="5">
    <source>
        <dbReference type="PROSITE" id="PS50977"/>
    </source>
</evidence>
<sequence>MTADDGQVAQSEKLLRLLWRHDLPPRTGARGPKQHLSVDEVVAAGLAVAARDGYHGVSIRSVAAELGVRPMSLYTYVPSRDALIVLMVDAVAAADEPIDPALPLPERMRAIAAGIRAELLAHPWLLEVPPWRQVLGPGRMGRYERQLAALEGAGLSDLEMDRTIAVLSEFAAGNARTAVARRRAIAEMPDARWWELFGPLLGRVVPAGRFPLADRVGAAVGEIYQAPADPDGDFEYGLRSLVAGLTAGLGRG</sequence>
<proteinExistence type="predicted"/>
<dbReference type="PANTHER" id="PTHR30055:SF151">
    <property type="entry name" value="TRANSCRIPTIONAL REGULATORY PROTEIN"/>
    <property type="match status" value="1"/>
</dbReference>
<dbReference type="PROSITE" id="PS50977">
    <property type="entry name" value="HTH_TETR_2"/>
    <property type="match status" value="1"/>
</dbReference>
<keyword evidence="7" id="KW-1185">Reference proteome</keyword>
<dbReference type="RefSeq" id="WP_122190162.1">
    <property type="nucleotide sequence ID" value="NZ_RFFH01000011.1"/>
</dbReference>
<dbReference type="Gene3D" id="1.10.357.10">
    <property type="entry name" value="Tetracycline Repressor, domain 2"/>
    <property type="match status" value="1"/>
</dbReference>
<dbReference type="GO" id="GO:0003700">
    <property type="term" value="F:DNA-binding transcription factor activity"/>
    <property type="evidence" value="ECO:0007669"/>
    <property type="project" value="TreeGrafter"/>
</dbReference>
<dbReference type="OrthoDB" id="2570341at2"/>
<dbReference type="Proteomes" id="UP000279275">
    <property type="component" value="Unassembled WGS sequence"/>
</dbReference>
<name>A0A3M2L062_9NOCA</name>
<dbReference type="GO" id="GO:0045892">
    <property type="term" value="P:negative regulation of DNA-templated transcription"/>
    <property type="evidence" value="ECO:0007669"/>
    <property type="project" value="InterPro"/>
</dbReference>